<dbReference type="EMBL" id="QUMX01000010">
    <property type="protein sequence ID" value="REG47764.1"/>
    <property type="molecule type" value="Genomic_DNA"/>
</dbReference>
<keyword evidence="4" id="KW-1185">Reference proteome</keyword>
<sequence length="123" mass="13662">MQLRRLPGKSDLAKAFRYGLSRRAGFSLFLDDGRVAIDNNPAERALRPIGIGRKNWLFAGAETGAETLARAMTLIETAKMNGLDPQAYLADILDRIHDHKINRLDELLPWNWAPPAAPREAAA</sequence>
<dbReference type="Pfam" id="PF03050">
    <property type="entry name" value="DDE_Tnp_IS66"/>
    <property type="match status" value="1"/>
</dbReference>
<dbReference type="PANTHER" id="PTHR33678:SF1">
    <property type="entry name" value="BLL1576 PROTEIN"/>
    <property type="match status" value="1"/>
</dbReference>
<dbReference type="Proteomes" id="UP000256794">
    <property type="component" value="Unassembled WGS sequence"/>
</dbReference>
<evidence type="ECO:0000313" key="4">
    <source>
        <dbReference type="Proteomes" id="UP000256794"/>
    </source>
</evidence>
<evidence type="ECO:0000313" key="3">
    <source>
        <dbReference type="EMBL" id="REG47764.1"/>
    </source>
</evidence>
<reference evidence="3 4" key="1">
    <citation type="submission" date="2018-08" db="EMBL/GenBank/DDBJ databases">
        <title>Genomic Encyclopedia of Archaeal and Bacterial Type Strains, Phase II (KMG-II): from individual species to whole genera.</title>
        <authorList>
            <person name="Goeker M."/>
        </authorList>
    </citation>
    <scope>NUCLEOTIDE SEQUENCE [LARGE SCALE GENOMIC DNA]</scope>
    <source>
        <strain evidence="3 4">DSM 582</strain>
    </source>
</reference>
<dbReference type="AlphaFoldDB" id="A0AAQ0KMA2"/>
<gene>
    <name evidence="3" type="ORF">ATH84_1010117</name>
</gene>
<dbReference type="InterPro" id="IPR004291">
    <property type="entry name" value="Transposase_IS66_central"/>
</dbReference>
<dbReference type="Pfam" id="PF13817">
    <property type="entry name" value="DDE_Tnp_IS66_C"/>
    <property type="match status" value="1"/>
</dbReference>
<proteinExistence type="predicted"/>
<feature type="domain" description="Transposase IS66 C-terminal" evidence="2">
    <location>
        <begin position="73"/>
        <end position="110"/>
    </location>
</feature>
<dbReference type="PANTHER" id="PTHR33678">
    <property type="entry name" value="BLL1576 PROTEIN"/>
    <property type="match status" value="1"/>
</dbReference>
<accession>A0AAQ0KMA2</accession>
<comment type="caution">
    <text evidence="3">The sequence shown here is derived from an EMBL/GenBank/DDBJ whole genome shotgun (WGS) entry which is preliminary data.</text>
</comment>
<organism evidence="3 4">
    <name type="scientific">Paracoccus versutus</name>
    <name type="common">Thiobacillus versutus</name>
    <dbReference type="NCBI Taxonomy" id="34007"/>
    <lineage>
        <taxon>Bacteria</taxon>
        <taxon>Pseudomonadati</taxon>
        <taxon>Pseudomonadota</taxon>
        <taxon>Alphaproteobacteria</taxon>
        <taxon>Rhodobacterales</taxon>
        <taxon>Paracoccaceae</taxon>
        <taxon>Paracoccus</taxon>
    </lineage>
</organism>
<dbReference type="InterPro" id="IPR052344">
    <property type="entry name" value="Transposase-related"/>
</dbReference>
<evidence type="ECO:0000259" key="2">
    <source>
        <dbReference type="Pfam" id="PF13817"/>
    </source>
</evidence>
<dbReference type="InterPro" id="IPR039552">
    <property type="entry name" value="IS66_C"/>
</dbReference>
<evidence type="ECO:0000259" key="1">
    <source>
        <dbReference type="Pfam" id="PF03050"/>
    </source>
</evidence>
<name>A0AAQ0KMA2_PARVE</name>
<protein>
    <submittedName>
        <fullName evidence="3">Transposase</fullName>
    </submittedName>
</protein>
<feature type="domain" description="Transposase IS66 central" evidence="1">
    <location>
        <begin position="2"/>
        <end position="66"/>
    </location>
</feature>